<sequence length="117" mass="12571">MNIALWIVQGLLAFGFVYSGWMKAVRHEQAKSSWPWVSEAPRGLVAFIGVAELLGALGLILPHALHIAPALTPIAAFGLASVVLMGGAFHIKRKEYPQIGVNIVFLALALFIALGRL</sequence>
<gene>
    <name evidence="6" type="ORF">ACFO1S_27325</name>
</gene>
<evidence type="ECO:0000256" key="5">
    <source>
        <dbReference type="SAM" id="Phobius"/>
    </source>
</evidence>
<keyword evidence="7" id="KW-1185">Reference proteome</keyword>
<feature type="transmembrane region" description="Helical" evidence="5">
    <location>
        <begin position="68"/>
        <end position="90"/>
    </location>
</feature>
<evidence type="ECO:0000256" key="4">
    <source>
        <dbReference type="ARBA" id="ARBA00023136"/>
    </source>
</evidence>
<comment type="caution">
    <text evidence="6">The sequence shown here is derived from an EMBL/GenBank/DDBJ whole genome shotgun (WGS) entry which is preliminary data.</text>
</comment>
<reference evidence="7" key="1">
    <citation type="journal article" date="2019" name="Int. J. Syst. Evol. Microbiol.">
        <title>The Global Catalogue of Microorganisms (GCM) 10K type strain sequencing project: providing services to taxonomists for standard genome sequencing and annotation.</title>
        <authorList>
            <consortium name="The Broad Institute Genomics Platform"/>
            <consortium name="The Broad Institute Genome Sequencing Center for Infectious Disease"/>
            <person name="Wu L."/>
            <person name="Ma J."/>
        </authorList>
    </citation>
    <scope>NUCLEOTIDE SEQUENCE [LARGE SCALE GENOMIC DNA]</scope>
    <source>
        <strain evidence="7">CGMCC 4.1641</strain>
    </source>
</reference>
<dbReference type="InterPro" id="IPR032808">
    <property type="entry name" value="DoxX"/>
</dbReference>
<dbReference type="EMBL" id="JBHSED010000071">
    <property type="protein sequence ID" value="MFC4307142.1"/>
    <property type="molecule type" value="Genomic_DNA"/>
</dbReference>
<organism evidence="6 7">
    <name type="scientific">Cohnella boryungensis</name>
    <dbReference type="NCBI Taxonomy" id="768479"/>
    <lineage>
        <taxon>Bacteria</taxon>
        <taxon>Bacillati</taxon>
        <taxon>Bacillota</taxon>
        <taxon>Bacilli</taxon>
        <taxon>Bacillales</taxon>
        <taxon>Paenibacillaceae</taxon>
        <taxon>Cohnella</taxon>
    </lineage>
</organism>
<proteinExistence type="predicted"/>
<evidence type="ECO:0000313" key="7">
    <source>
        <dbReference type="Proteomes" id="UP001595755"/>
    </source>
</evidence>
<feature type="transmembrane region" description="Helical" evidence="5">
    <location>
        <begin position="43"/>
        <end position="61"/>
    </location>
</feature>
<protein>
    <submittedName>
        <fullName evidence="6">DoxX family protein</fullName>
    </submittedName>
</protein>
<evidence type="ECO:0000256" key="2">
    <source>
        <dbReference type="ARBA" id="ARBA00022692"/>
    </source>
</evidence>
<evidence type="ECO:0000313" key="6">
    <source>
        <dbReference type="EMBL" id="MFC4307142.1"/>
    </source>
</evidence>
<evidence type="ECO:0000256" key="3">
    <source>
        <dbReference type="ARBA" id="ARBA00022989"/>
    </source>
</evidence>
<dbReference type="Pfam" id="PF13564">
    <property type="entry name" value="DoxX_2"/>
    <property type="match status" value="1"/>
</dbReference>
<name>A0ABV8SJG0_9BACL</name>
<keyword evidence="4 5" id="KW-0472">Membrane</keyword>
<keyword evidence="2 5" id="KW-0812">Transmembrane</keyword>
<accession>A0ABV8SJG0</accession>
<dbReference type="RefSeq" id="WP_204604568.1">
    <property type="nucleotide sequence ID" value="NZ_JBHSED010000071.1"/>
</dbReference>
<evidence type="ECO:0000256" key="1">
    <source>
        <dbReference type="ARBA" id="ARBA00004141"/>
    </source>
</evidence>
<comment type="subcellular location">
    <subcellularLocation>
        <location evidence="1">Membrane</location>
        <topology evidence="1">Multi-pass membrane protein</topology>
    </subcellularLocation>
</comment>
<keyword evidence="3 5" id="KW-1133">Transmembrane helix</keyword>
<feature type="transmembrane region" description="Helical" evidence="5">
    <location>
        <begin position="96"/>
        <end position="114"/>
    </location>
</feature>
<dbReference type="Proteomes" id="UP001595755">
    <property type="component" value="Unassembled WGS sequence"/>
</dbReference>